<proteinExistence type="predicted"/>
<evidence type="ECO:0008006" key="4">
    <source>
        <dbReference type="Google" id="ProtNLM"/>
    </source>
</evidence>
<organism evidence="2 3">
    <name type="scientific">Orbilia brochopaga</name>
    <dbReference type="NCBI Taxonomy" id="3140254"/>
    <lineage>
        <taxon>Eukaryota</taxon>
        <taxon>Fungi</taxon>
        <taxon>Dikarya</taxon>
        <taxon>Ascomycota</taxon>
        <taxon>Pezizomycotina</taxon>
        <taxon>Orbiliomycetes</taxon>
        <taxon>Orbiliales</taxon>
        <taxon>Orbiliaceae</taxon>
        <taxon>Orbilia</taxon>
    </lineage>
</organism>
<name>A0AAV9U3N1_9PEZI</name>
<protein>
    <recommendedName>
        <fullName evidence="4">DNA polymerase delta subunit 4</fullName>
    </recommendedName>
</protein>
<accession>A0AAV9U3N1</accession>
<dbReference type="EMBL" id="JAVHNQ010000012">
    <property type="protein sequence ID" value="KAK6335400.1"/>
    <property type="molecule type" value="Genomic_DNA"/>
</dbReference>
<feature type="compositionally biased region" description="Acidic residues" evidence="1">
    <location>
        <begin position="72"/>
        <end position="98"/>
    </location>
</feature>
<comment type="caution">
    <text evidence="2">The sequence shown here is derived from an EMBL/GenBank/DDBJ whole genome shotgun (WGS) entry which is preliminary data.</text>
</comment>
<dbReference type="Pfam" id="PF04081">
    <property type="entry name" value="DNA_pol_delta_4"/>
    <property type="match status" value="1"/>
</dbReference>
<dbReference type="PANTHER" id="PTHR14303:SF0">
    <property type="entry name" value="DNA POLYMERASE DELTA SUBUNIT 4"/>
    <property type="match status" value="1"/>
</dbReference>
<evidence type="ECO:0000313" key="2">
    <source>
        <dbReference type="EMBL" id="KAK6335400.1"/>
    </source>
</evidence>
<gene>
    <name evidence="2" type="ORF">TWF696_002179</name>
</gene>
<dbReference type="GO" id="GO:0006261">
    <property type="term" value="P:DNA-templated DNA replication"/>
    <property type="evidence" value="ECO:0007669"/>
    <property type="project" value="TreeGrafter"/>
</dbReference>
<dbReference type="InterPro" id="IPR007218">
    <property type="entry name" value="DNA_pol_delta_4"/>
</dbReference>
<reference evidence="2 3" key="1">
    <citation type="submission" date="2019-10" db="EMBL/GenBank/DDBJ databases">
        <authorList>
            <person name="Palmer J.M."/>
        </authorList>
    </citation>
    <scope>NUCLEOTIDE SEQUENCE [LARGE SCALE GENOMIC DNA]</scope>
    <source>
        <strain evidence="2 3">TWF696</strain>
    </source>
</reference>
<evidence type="ECO:0000313" key="3">
    <source>
        <dbReference type="Proteomes" id="UP001375240"/>
    </source>
</evidence>
<feature type="region of interest" description="Disordered" evidence="1">
    <location>
        <begin position="1"/>
        <end position="98"/>
    </location>
</feature>
<dbReference type="PANTHER" id="PTHR14303">
    <property type="entry name" value="DNA POLYMERASE DELTA SUBUNIT 4"/>
    <property type="match status" value="1"/>
</dbReference>
<dbReference type="GO" id="GO:0043625">
    <property type="term" value="C:delta DNA polymerase complex"/>
    <property type="evidence" value="ECO:0007669"/>
    <property type="project" value="TreeGrafter"/>
</dbReference>
<sequence>MPVSTRHSAAAAPANAGGQQQSKLNFGAKKPTTSPAHLKAKQNLDSKPAATAPVKPHDTEEEPEAPKVADVVIDDDVEEPAVEEAEVKDDDDAAEQDAEDLSFQEEVIERPKVDFSIVSKECTDEAYDITSEQISQYYKKIKNARIAPPVHQEGLTEYEKILRHFDLSSQYGPCVGSVTRLQRWSRAHRFNLDPPIEVLAVLLKSELGENVEPPADKKWKPAPAAAREGVGATAYVNKLLDTQPE</sequence>
<dbReference type="GO" id="GO:0003887">
    <property type="term" value="F:DNA-directed DNA polymerase activity"/>
    <property type="evidence" value="ECO:0007669"/>
    <property type="project" value="TreeGrafter"/>
</dbReference>
<dbReference type="GO" id="GO:0000731">
    <property type="term" value="P:DNA synthesis involved in DNA repair"/>
    <property type="evidence" value="ECO:0007669"/>
    <property type="project" value="InterPro"/>
</dbReference>
<dbReference type="Proteomes" id="UP001375240">
    <property type="component" value="Unassembled WGS sequence"/>
</dbReference>
<dbReference type="AlphaFoldDB" id="A0AAV9U3N1"/>
<evidence type="ECO:0000256" key="1">
    <source>
        <dbReference type="SAM" id="MobiDB-lite"/>
    </source>
</evidence>
<keyword evidence="3" id="KW-1185">Reference proteome</keyword>